<sequence length="504" mass="58504">MKIKLRFYISICFIIFFLSGCMNLKIDTKEKIFKPYNKSIPIYGVWNIQSYKSDNEITREKTLDKLNNKLNGVVKFSDSFVKIGKEICHNPSFKIKTVDADQYLIYAYKKTKEELGIKNQKIDVISITSGEKHFYDVISIDDNNCIIHAFDAFIYIVKTDKELKDEESISNTKNLDNIKKEKEHIDGDLRTTVYIGLRNEKDNIFEDNNKKSKKTKVSEYRTISISTENKKVLRIMDLDDLLVPRMTGFSTITSDRYFRKGALIDNFTSYPLEDNKRSLNRLKNNSKSILDLNDGENLLCKINFISNDYIGIKYGIGKDANLIKYDKFAVFPLDNLKEGPLKVSDVFKDIKDDYLKVLRNEILNKGMKIDEDSFSLIRKNGHWLAVGRAEDKKDPNKYEEYMLNLIPTNGVMNYDELVVPWNNIKERVPDAKDAFTSPNKDILIVLNDKNLFIYSIDEGIISKKPIRVVSIKQGQEVVMIEWARGEYAKRWQNTSEYIGGRIIK</sequence>
<accession>A0A4U9R5M0</accession>
<keyword evidence="2" id="KW-1185">Reference proteome</keyword>
<keyword evidence="1" id="KW-0449">Lipoprotein</keyword>
<dbReference type="Proteomes" id="UP000308489">
    <property type="component" value="Chromosome 1"/>
</dbReference>
<protein>
    <submittedName>
        <fullName evidence="1">Putative lipoprotein</fullName>
    </submittedName>
</protein>
<evidence type="ECO:0000313" key="1">
    <source>
        <dbReference type="EMBL" id="VTQ85831.1"/>
    </source>
</evidence>
<dbReference type="OrthoDB" id="2677224at2"/>
<name>A0A4U9R5M0_HATHI</name>
<dbReference type="AlphaFoldDB" id="A0A4U9R5M0"/>
<dbReference type="RefSeq" id="WP_138209549.1">
    <property type="nucleotide sequence ID" value="NZ_CBCRUQ010000001.1"/>
</dbReference>
<dbReference type="PROSITE" id="PS51257">
    <property type="entry name" value="PROKAR_LIPOPROTEIN"/>
    <property type="match status" value="1"/>
</dbReference>
<reference evidence="1 2" key="1">
    <citation type="submission" date="2019-05" db="EMBL/GenBank/DDBJ databases">
        <authorList>
            <consortium name="Pathogen Informatics"/>
        </authorList>
    </citation>
    <scope>NUCLEOTIDE SEQUENCE [LARGE SCALE GENOMIC DNA]</scope>
    <source>
        <strain evidence="1 2">NCTC503</strain>
    </source>
</reference>
<evidence type="ECO:0000313" key="2">
    <source>
        <dbReference type="Proteomes" id="UP000308489"/>
    </source>
</evidence>
<proteinExistence type="predicted"/>
<organism evidence="1 2">
    <name type="scientific">Hathewaya histolytica</name>
    <name type="common">Clostridium histolyticum</name>
    <dbReference type="NCBI Taxonomy" id="1498"/>
    <lineage>
        <taxon>Bacteria</taxon>
        <taxon>Bacillati</taxon>
        <taxon>Bacillota</taxon>
        <taxon>Clostridia</taxon>
        <taxon>Eubacteriales</taxon>
        <taxon>Clostridiaceae</taxon>
        <taxon>Hathewaya</taxon>
    </lineage>
</organism>
<dbReference type="EMBL" id="LR590481">
    <property type="protein sequence ID" value="VTQ85831.1"/>
    <property type="molecule type" value="Genomic_DNA"/>
</dbReference>
<gene>
    <name evidence="1" type="ORF">NCTC503_00830</name>
</gene>
<dbReference type="KEGG" id="hhw:NCTC503_00830"/>